<dbReference type="Proteomes" id="UP000829398">
    <property type="component" value="Chromosome 6"/>
</dbReference>
<comment type="caution">
    <text evidence="1">The sequence shown here is derived from an EMBL/GenBank/DDBJ whole genome shotgun (WGS) entry which is preliminary data.</text>
</comment>
<evidence type="ECO:0000313" key="1">
    <source>
        <dbReference type="EMBL" id="KAH9736824.1"/>
    </source>
</evidence>
<accession>A0ACB8JVE4</accession>
<evidence type="ECO:0000313" key="2">
    <source>
        <dbReference type="Proteomes" id="UP000829398"/>
    </source>
</evidence>
<organism evidence="1 2">
    <name type="scientific">Citrus sinensis</name>
    <name type="common">Sweet orange</name>
    <name type="synonym">Citrus aurantium var. sinensis</name>
    <dbReference type="NCBI Taxonomy" id="2711"/>
    <lineage>
        <taxon>Eukaryota</taxon>
        <taxon>Viridiplantae</taxon>
        <taxon>Streptophyta</taxon>
        <taxon>Embryophyta</taxon>
        <taxon>Tracheophyta</taxon>
        <taxon>Spermatophyta</taxon>
        <taxon>Magnoliopsida</taxon>
        <taxon>eudicotyledons</taxon>
        <taxon>Gunneridae</taxon>
        <taxon>Pentapetalae</taxon>
        <taxon>rosids</taxon>
        <taxon>malvids</taxon>
        <taxon>Sapindales</taxon>
        <taxon>Rutaceae</taxon>
        <taxon>Aurantioideae</taxon>
        <taxon>Citrus</taxon>
    </lineage>
</organism>
<name>A0ACB8JVE4_CITSI</name>
<sequence>MVRSSALKRANLHLRKHRKWPLSPYKAKWHQTLDQQQAMQNFKQSLTTPPTKHHQQQNPRQPHILSSLLHSFSIYNCEPPPEAYHFVIKTLAENSQFCDISSALDHIEKGENFETPEFIFIDLIKTYADAHRIQDSVNLFYKIPKFRCVPSVYSLNALLSVLCRNKEWVKIVPQILLKSQLMNIRIEESSFRILISTLCRINRVGFAIEILNCMINDGFCVDGKTCSLILSSVCEQRDLSSDELLGFVQEMKKLGFCFGMVDYTNVIRSLVKKEKVFDALGILNQMKSDGIKPDIVCYTMVLNGVIVQEDYVKAEELFDELLVLGLVPDVYTYNVYINGLCKQNNVEAGIKMIACMEELGSKPDVITYNTLLQALCKVGELNRLRELVKEMKWKGIVLNLQTYSIMIDGLASKGDIIEACGLLEEALNKGLCTQSSMFDETICGLCQRGLVRKALELLKQMADKDVSPGARVWEALLLSSVSKLDFVNTSFIRLVDQILNTPCKWKDDFFGIVEGRAPNILYLSYISSAGKNVKMQSTRFHHHLLCLPFVPDVGLAKVANQIMILPLGQASKGKALVPIYLLEEEWGVLLPPTLSFTF</sequence>
<proteinExistence type="predicted"/>
<protein>
    <submittedName>
        <fullName evidence="1">Pentatricopeptide repeat-containing protein</fullName>
    </submittedName>
</protein>
<reference evidence="2" key="1">
    <citation type="journal article" date="2023" name="Hortic. Res.">
        <title>A chromosome-level phased genome enabling allele-level studies in sweet orange: a case study on citrus Huanglongbing tolerance.</title>
        <authorList>
            <person name="Wu B."/>
            <person name="Yu Q."/>
            <person name="Deng Z."/>
            <person name="Duan Y."/>
            <person name="Luo F."/>
            <person name="Gmitter F. Jr."/>
        </authorList>
    </citation>
    <scope>NUCLEOTIDE SEQUENCE [LARGE SCALE GENOMIC DNA]</scope>
    <source>
        <strain evidence="2">cv. Valencia</strain>
    </source>
</reference>
<dbReference type="EMBL" id="CM039175">
    <property type="protein sequence ID" value="KAH9736824.1"/>
    <property type="molecule type" value="Genomic_DNA"/>
</dbReference>
<keyword evidence="2" id="KW-1185">Reference proteome</keyword>
<gene>
    <name evidence="1" type="ORF">KPL71_018234</name>
</gene>